<keyword evidence="8" id="KW-1185">Reference proteome</keyword>
<protein>
    <submittedName>
        <fullName evidence="7">Transposase</fullName>
    </submittedName>
</protein>
<feature type="domain" description="Cas12f1-like TNB" evidence="6">
    <location>
        <begin position="307"/>
        <end position="371"/>
    </location>
</feature>
<proteinExistence type="inferred from homology"/>
<evidence type="ECO:0000313" key="8">
    <source>
        <dbReference type="Proteomes" id="UP001301728"/>
    </source>
</evidence>
<evidence type="ECO:0000259" key="6">
    <source>
        <dbReference type="Pfam" id="PF07282"/>
    </source>
</evidence>
<evidence type="ECO:0000313" key="7">
    <source>
        <dbReference type="EMBL" id="MEA5522470.1"/>
    </source>
</evidence>
<comment type="similarity">
    <text evidence="1">In the C-terminal section; belongs to the transposase 35 family.</text>
</comment>
<dbReference type="Pfam" id="PF01385">
    <property type="entry name" value="OrfB_IS605"/>
    <property type="match status" value="1"/>
</dbReference>
<dbReference type="EMBL" id="JAYGHT010000189">
    <property type="protein sequence ID" value="MEA5522470.1"/>
    <property type="molecule type" value="Genomic_DNA"/>
</dbReference>
<evidence type="ECO:0000256" key="3">
    <source>
        <dbReference type="ARBA" id="ARBA00023125"/>
    </source>
</evidence>
<dbReference type="Pfam" id="PF07282">
    <property type="entry name" value="Cas12f1-like_TNB"/>
    <property type="match status" value="1"/>
</dbReference>
<dbReference type="Proteomes" id="UP001301728">
    <property type="component" value="Unassembled WGS sequence"/>
</dbReference>
<evidence type="ECO:0000259" key="5">
    <source>
        <dbReference type="Pfam" id="PF01385"/>
    </source>
</evidence>
<evidence type="ECO:0000256" key="2">
    <source>
        <dbReference type="ARBA" id="ARBA00022578"/>
    </source>
</evidence>
<dbReference type="InterPro" id="IPR001959">
    <property type="entry name" value="Transposase"/>
</dbReference>
<accession>A0ABU5U5K0</accession>
<keyword evidence="3" id="KW-0238">DNA-binding</keyword>
<gene>
    <name evidence="7" type="ORF">VB854_26400</name>
</gene>
<dbReference type="InterPro" id="IPR010095">
    <property type="entry name" value="Cas12f1-like_TNB"/>
</dbReference>
<feature type="domain" description="Probable transposase IS891/IS1136/IS1341" evidence="5">
    <location>
        <begin position="189"/>
        <end position="295"/>
    </location>
</feature>
<name>A0ABU5U5K0_9CYAN</name>
<dbReference type="NCBIfam" id="NF040570">
    <property type="entry name" value="guided_TnpB"/>
    <property type="match status" value="1"/>
</dbReference>
<reference evidence="7 8" key="1">
    <citation type="submission" date="2023-12" db="EMBL/GenBank/DDBJ databases">
        <title>Baltic Sea Cyanobacteria.</title>
        <authorList>
            <person name="Delbaje E."/>
            <person name="Fewer D.P."/>
            <person name="Shishido T.K."/>
        </authorList>
    </citation>
    <scope>NUCLEOTIDE SEQUENCE [LARGE SCALE GENOMIC DNA]</scope>
    <source>
        <strain evidence="7 8">CCNP 1315</strain>
    </source>
</reference>
<sequence length="410" mass="46797">MLVLEFKAKGKTTQYTAIDQAIRTAQFVRNKSIRFWMDNQGVGQKELYRLSKSLRDEFPFVKALNSSACQASVERAYSSISRFYDNCKKSVPGRKGYPKFKKNSRSVEYKTSGWKLSPTRKQISFTDKKGIGKLKLKGTWDLNFYQLEQIKRVRVVRRADGYYVQFLISAENQVETQRHLLQLWEPPQRSGSPTGKTIGLDVGLKEFYTDSNGHSEPNPKFYRTGEKRLKLYQKRVSRKKIGSANRKKAINKLGRVHLKISRQRQEHAKRVARCVIQSNDLVAYEDLRIKNLVKNPCLAKSINDAGWYQFRKWLEYFGVKFGRITVAVNPAYTSQECSNCGAIVKKSLSTRTHVCECGFVLDRDWNAAINILKIALSTVGHTGTWILDPKASGDSTSTHVGAILSEQVES</sequence>
<dbReference type="RefSeq" id="WP_323274010.1">
    <property type="nucleotide sequence ID" value="NZ_JAYGHT010000189.1"/>
</dbReference>
<comment type="caution">
    <text evidence="7">The sequence shown here is derived from an EMBL/GenBank/DDBJ whole genome shotgun (WGS) entry which is preliminary data.</text>
</comment>
<keyword evidence="2" id="KW-0815">Transposition</keyword>
<keyword evidence="4" id="KW-0233">DNA recombination</keyword>
<evidence type="ECO:0000256" key="4">
    <source>
        <dbReference type="ARBA" id="ARBA00023172"/>
    </source>
</evidence>
<organism evidence="7 8">
    <name type="scientific">Limnoraphis robusta CCNP1315</name>
    <dbReference type="NCBI Taxonomy" id="3110306"/>
    <lineage>
        <taxon>Bacteria</taxon>
        <taxon>Bacillati</taxon>
        <taxon>Cyanobacteriota</taxon>
        <taxon>Cyanophyceae</taxon>
        <taxon>Oscillatoriophycideae</taxon>
        <taxon>Oscillatoriales</taxon>
        <taxon>Sirenicapillariaceae</taxon>
        <taxon>Limnoraphis</taxon>
    </lineage>
</organism>
<evidence type="ECO:0000256" key="1">
    <source>
        <dbReference type="ARBA" id="ARBA00008761"/>
    </source>
</evidence>